<sequence>MPAITRRAALIGAVLLSGMSPVSAVHAQDSGFRLMMTPKWTGFPYFEAAAHGARRAAKELGDTLVYAGPDRADASLQVETLENFLTQRPNGVILSAVDLNAVAPVLKRARKRGVVVTTFDSDAALPARDMFVNQLSYEQAARTMLDAALIDAPQGGEIAFISASPTAPNHVAHMRIMTQLTQTDPKYKVFTVVDRQYAQDDDAKSYDVAINLMQAHPNLKVIISSSAVSAPAAARAIDASGHAGKVFATGFALPSAIKNYLQDGSEKAFALWNPEELGYLATYVTHLRLAGKLDLKPGTSFVAGTAGTYKVGEDGEIDYGKPLIFTKDNIEAAGF</sequence>
<reference evidence="5 6" key="1">
    <citation type="submission" date="2020-04" db="EMBL/GenBank/DDBJ databases">
        <title>Description of novel Gluconacetobacter.</title>
        <authorList>
            <person name="Sombolestani A."/>
        </authorList>
    </citation>
    <scope>NUCLEOTIDE SEQUENCE [LARGE SCALE GENOMIC DNA]</scope>
    <source>
        <strain evidence="5 6">LMG 7603</strain>
    </source>
</reference>
<dbReference type="EMBL" id="JABEQG010000023">
    <property type="protein sequence ID" value="MBB2157070.1"/>
    <property type="molecule type" value="Genomic_DNA"/>
</dbReference>
<dbReference type="SUPFAM" id="SSF53822">
    <property type="entry name" value="Periplasmic binding protein-like I"/>
    <property type="match status" value="1"/>
</dbReference>
<evidence type="ECO:0000256" key="3">
    <source>
        <dbReference type="SAM" id="SignalP"/>
    </source>
</evidence>
<evidence type="ECO:0000256" key="2">
    <source>
        <dbReference type="ARBA" id="ARBA00007639"/>
    </source>
</evidence>
<feature type="domain" description="Periplasmic binding protein" evidence="4">
    <location>
        <begin position="36"/>
        <end position="292"/>
    </location>
</feature>
<protein>
    <submittedName>
        <fullName evidence="5">Autoinducer 2 ABC transporter substrate-binding protein</fullName>
    </submittedName>
</protein>
<dbReference type="CDD" id="cd06302">
    <property type="entry name" value="PBP1_LsrB_Quorum_Sensing-like"/>
    <property type="match status" value="1"/>
</dbReference>
<gene>
    <name evidence="5" type="ORF">HLH33_12240</name>
</gene>
<evidence type="ECO:0000259" key="4">
    <source>
        <dbReference type="Pfam" id="PF13407"/>
    </source>
</evidence>
<evidence type="ECO:0000313" key="6">
    <source>
        <dbReference type="Proteomes" id="UP000550787"/>
    </source>
</evidence>
<dbReference type="Gene3D" id="3.40.50.2300">
    <property type="match status" value="2"/>
</dbReference>
<dbReference type="AlphaFoldDB" id="A0A7W4I6A7"/>
<organism evidence="5 6">
    <name type="scientific">Gluconacetobacter diazotrophicus</name>
    <name type="common">Acetobacter diazotrophicus</name>
    <dbReference type="NCBI Taxonomy" id="33996"/>
    <lineage>
        <taxon>Bacteria</taxon>
        <taxon>Pseudomonadati</taxon>
        <taxon>Pseudomonadota</taxon>
        <taxon>Alphaproteobacteria</taxon>
        <taxon>Acetobacterales</taxon>
        <taxon>Acetobacteraceae</taxon>
        <taxon>Gluconacetobacter</taxon>
    </lineage>
</organism>
<accession>A0A7W4I6A7</accession>
<dbReference type="InterPro" id="IPR050555">
    <property type="entry name" value="Bact_Solute-Bind_Prot2"/>
</dbReference>
<comment type="caution">
    <text evidence="5">The sequence shown here is derived from an EMBL/GenBank/DDBJ whole genome shotgun (WGS) entry which is preliminary data.</text>
</comment>
<keyword evidence="3" id="KW-0732">Signal</keyword>
<comment type="similarity">
    <text evidence="2">Belongs to the bacterial solute-binding protein 2 family.</text>
</comment>
<dbReference type="Proteomes" id="UP000550787">
    <property type="component" value="Unassembled WGS sequence"/>
</dbReference>
<feature type="chain" id="PRO_5031054832" evidence="3">
    <location>
        <begin position="28"/>
        <end position="335"/>
    </location>
</feature>
<dbReference type="InterPro" id="IPR025997">
    <property type="entry name" value="SBP_2_dom"/>
</dbReference>
<dbReference type="RefSeq" id="WP_183116035.1">
    <property type="nucleotide sequence ID" value="NZ_JABEQG010000023.1"/>
</dbReference>
<dbReference type="GO" id="GO:0030288">
    <property type="term" value="C:outer membrane-bounded periplasmic space"/>
    <property type="evidence" value="ECO:0007669"/>
    <property type="project" value="TreeGrafter"/>
</dbReference>
<dbReference type="Pfam" id="PF13407">
    <property type="entry name" value="Peripla_BP_4"/>
    <property type="match status" value="1"/>
</dbReference>
<evidence type="ECO:0000313" key="5">
    <source>
        <dbReference type="EMBL" id="MBB2157070.1"/>
    </source>
</evidence>
<dbReference type="GO" id="GO:0030246">
    <property type="term" value="F:carbohydrate binding"/>
    <property type="evidence" value="ECO:0007669"/>
    <property type="project" value="TreeGrafter"/>
</dbReference>
<dbReference type="InterPro" id="IPR028082">
    <property type="entry name" value="Peripla_BP_I"/>
</dbReference>
<comment type="subcellular location">
    <subcellularLocation>
        <location evidence="1">Periplasm</location>
    </subcellularLocation>
</comment>
<dbReference type="PANTHER" id="PTHR30036:SF8">
    <property type="entry name" value="ABC-TYPE SUGAR TRANSPORT SYSTEM PERIPLASMIC COMPONENT-LIKE PROTEIN"/>
    <property type="match status" value="1"/>
</dbReference>
<name>A0A7W4I6A7_GLUDI</name>
<proteinExistence type="inferred from homology"/>
<feature type="signal peptide" evidence="3">
    <location>
        <begin position="1"/>
        <end position="27"/>
    </location>
</feature>
<evidence type="ECO:0000256" key="1">
    <source>
        <dbReference type="ARBA" id="ARBA00004418"/>
    </source>
</evidence>
<dbReference type="PANTHER" id="PTHR30036">
    <property type="entry name" value="D-XYLOSE-BINDING PERIPLASMIC PROTEIN"/>
    <property type="match status" value="1"/>
</dbReference>